<feature type="compositionally biased region" description="Pro residues" evidence="5">
    <location>
        <begin position="442"/>
        <end position="460"/>
    </location>
</feature>
<feature type="region of interest" description="Disordered" evidence="5">
    <location>
        <begin position="255"/>
        <end position="274"/>
    </location>
</feature>
<keyword evidence="7" id="KW-1185">Reference proteome</keyword>
<dbReference type="SMART" id="SM00360">
    <property type="entry name" value="RRM"/>
    <property type="match status" value="2"/>
</dbReference>
<accession>A0A8U7NDJ2</accession>
<sequence>MKMKKKRRRRRRRRRMRMRRMGKVGCALPGGQGGSVGPRGALAESGGLCGLRGCGGVWGALGVWGFFGEGLGRFRGFLGRGLGQFGGLFQGAGGVSGGLGVLPWGRGVWGVQGCPWGSPRCPNPPLQRSPPASAGSARRTWPRAGPCSYGEWRAGGPQTPGRGAPGTPLSPPPPPRNLSFDTEEEELEETLQRFGGVCYVRLVLHPHTGTPKGSAFAQFETPEGAQKCIEAAQEGPEGGGLRVGGRLLRVDPALSRDQARGLQGTSGGARPRTGTRNLYLAREGAIRPGSRAAEGVSDSDMAKRARFEELKRRRLQDPNVGVSRTRLCLHNLPKALDSARLRALLRGLLRAPGATAPLIKECRVMRELRGQGRSLGFAFVEFGEHEEALGALRRLNNNPELFGAHKRPIVEFALEDRRKLRLREQRIQRGLLKAKAKAAAGPPDPPQAPPAPPQGRPDPPAGSGGTQDPSRPPPGTPPGAPWAGFRTQSPGQGGAPGAPRPKVLALPSHRGPKIRKRDKGKAQPPPKPPKAPKASRRREKLRAPPPQSQRRRRGGPGGAEARFQELVERYKRKILGSNPPTARGGKWFES</sequence>
<dbReference type="InterPro" id="IPR035979">
    <property type="entry name" value="RBD_domain_sf"/>
</dbReference>
<evidence type="ECO:0000313" key="7">
    <source>
        <dbReference type="Proteomes" id="UP000694553"/>
    </source>
</evidence>
<feature type="region of interest" description="Disordered" evidence="5">
    <location>
        <begin position="432"/>
        <end position="563"/>
    </location>
</feature>
<proteinExistence type="predicted"/>
<dbReference type="InterPro" id="IPR051945">
    <property type="entry name" value="RRM_MRD1_RNA_proc_ribogen"/>
</dbReference>
<dbReference type="OMA" id="GVRIKEX"/>
<keyword evidence="2" id="KW-0677">Repeat</keyword>
<protein>
    <submittedName>
        <fullName evidence="6">RNA binding motif protein 28</fullName>
    </submittedName>
</protein>
<dbReference type="PANTHER" id="PTHR48039">
    <property type="entry name" value="RNA-BINDING MOTIF PROTEIN 14B"/>
    <property type="match status" value="1"/>
</dbReference>
<reference evidence="6" key="2">
    <citation type="submission" date="2025-08" db="UniProtKB">
        <authorList>
            <consortium name="Ensembl"/>
        </authorList>
    </citation>
    <scope>IDENTIFICATION</scope>
</reference>
<feature type="region of interest" description="Disordered" evidence="5">
    <location>
        <begin position="122"/>
        <end position="184"/>
    </location>
</feature>
<evidence type="ECO:0000256" key="4">
    <source>
        <dbReference type="ARBA" id="ARBA00023242"/>
    </source>
</evidence>
<keyword evidence="3" id="KW-0694">RNA-binding</keyword>
<feature type="region of interest" description="Disordered" evidence="5">
    <location>
        <begin position="571"/>
        <end position="590"/>
    </location>
</feature>
<feature type="compositionally biased region" description="Pro residues" evidence="5">
    <location>
        <begin position="470"/>
        <end position="480"/>
    </location>
</feature>
<evidence type="ECO:0000256" key="5">
    <source>
        <dbReference type="SAM" id="MobiDB-lite"/>
    </source>
</evidence>
<dbReference type="SUPFAM" id="SSF54928">
    <property type="entry name" value="RNA-binding domain, RBD"/>
    <property type="match status" value="1"/>
</dbReference>
<dbReference type="GO" id="GO:0005730">
    <property type="term" value="C:nucleolus"/>
    <property type="evidence" value="ECO:0007669"/>
    <property type="project" value="TreeGrafter"/>
</dbReference>
<evidence type="ECO:0000256" key="3">
    <source>
        <dbReference type="ARBA" id="ARBA00022884"/>
    </source>
</evidence>
<evidence type="ECO:0000313" key="6">
    <source>
        <dbReference type="Ensembl" id="ENSCMUP00000030116.1"/>
    </source>
</evidence>
<organism evidence="6 7">
    <name type="scientific">Corvus moneduloides</name>
    <name type="common">New Caledonian crow</name>
    <dbReference type="NCBI Taxonomy" id="1196302"/>
    <lineage>
        <taxon>Eukaryota</taxon>
        <taxon>Metazoa</taxon>
        <taxon>Chordata</taxon>
        <taxon>Craniata</taxon>
        <taxon>Vertebrata</taxon>
        <taxon>Euteleostomi</taxon>
        <taxon>Archelosauria</taxon>
        <taxon>Archosauria</taxon>
        <taxon>Dinosauria</taxon>
        <taxon>Saurischia</taxon>
        <taxon>Theropoda</taxon>
        <taxon>Coelurosauria</taxon>
        <taxon>Aves</taxon>
        <taxon>Neognathae</taxon>
        <taxon>Neoaves</taxon>
        <taxon>Telluraves</taxon>
        <taxon>Australaves</taxon>
        <taxon>Passeriformes</taxon>
        <taxon>Corvoidea</taxon>
        <taxon>Corvidae</taxon>
        <taxon>Corvus</taxon>
    </lineage>
</organism>
<evidence type="ECO:0000256" key="2">
    <source>
        <dbReference type="ARBA" id="ARBA00022737"/>
    </source>
</evidence>
<reference evidence="6" key="3">
    <citation type="submission" date="2025-09" db="UniProtKB">
        <authorList>
            <consortium name="Ensembl"/>
        </authorList>
    </citation>
    <scope>IDENTIFICATION</scope>
</reference>
<dbReference type="AlphaFoldDB" id="A0A8U7NDJ2"/>
<dbReference type="Ensembl" id="ENSCMUT00000031002.1">
    <property type="protein sequence ID" value="ENSCMUP00000030116.1"/>
    <property type="gene ID" value="ENSCMUG00000018753.1"/>
</dbReference>
<feature type="compositionally biased region" description="Basic residues" evidence="5">
    <location>
        <begin position="510"/>
        <end position="519"/>
    </location>
</feature>
<dbReference type="Pfam" id="PF00076">
    <property type="entry name" value="RRM_1"/>
    <property type="match status" value="2"/>
</dbReference>
<evidence type="ECO:0000256" key="1">
    <source>
        <dbReference type="ARBA" id="ARBA00004123"/>
    </source>
</evidence>
<dbReference type="Gene3D" id="3.30.70.330">
    <property type="match status" value="2"/>
</dbReference>
<keyword evidence="4" id="KW-0539">Nucleus</keyword>
<dbReference type="InterPro" id="IPR000504">
    <property type="entry name" value="RRM_dom"/>
</dbReference>
<name>A0A8U7NDJ2_CORMO</name>
<gene>
    <name evidence="6" type="primary">RBM28</name>
</gene>
<comment type="subcellular location">
    <subcellularLocation>
        <location evidence="1">Nucleus</location>
    </subcellularLocation>
</comment>
<dbReference type="Proteomes" id="UP000694553">
    <property type="component" value="Unassembled WGS sequence"/>
</dbReference>
<dbReference type="CDD" id="cd12416">
    <property type="entry name" value="RRM4_RBM28_like"/>
    <property type="match status" value="1"/>
</dbReference>
<dbReference type="InterPro" id="IPR012677">
    <property type="entry name" value="Nucleotide-bd_a/b_plait_sf"/>
</dbReference>
<dbReference type="GO" id="GO:0003729">
    <property type="term" value="F:mRNA binding"/>
    <property type="evidence" value="ECO:0007669"/>
    <property type="project" value="TreeGrafter"/>
</dbReference>
<reference evidence="7" key="1">
    <citation type="submission" date="2019-10" db="EMBL/GenBank/DDBJ databases">
        <title>Corvus moneduloides (New Caledonian crow) genome, bCorMon1, primary haplotype.</title>
        <authorList>
            <person name="Rutz C."/>
            <person name="Fungtammasan C."/>
            <person name="Mountcastle J."/>
            <person name="Formenti G."/>
            <person name="Chow W."/>
            <person name="Howe K."/>
            <person name="Steele M.P."/>
            <person name="Fernandes J."/>
            <person name="Gilbert M.T.P."/>
            <person name="Fedrigo O."/>
            <person name="Jarvis E.D."/>
            <person name="Gemmell N."/>
        </authorList>
    </citation>
    <scope>NUCLEOTIDE SEQUENCE [LARGE SCALE GENOMIC DNA]</scope>
</reference>
<dbReference type="PROSITE" id="PS50102">
    <property type="entry name" value="RRM"/>
    <property type="match status" value="2"/>
</dbReference>
<dbReference type="PANTHER" id="PTHR48039:SF5">
    <property type="entry name" value="RNA-BINDING PROTEIN 28"/>
    <property type="match status" value="1"/>
</dbReference>
<dbReference type="FunFam" id="3.30.70.330:FF:000182">
    <property type="entry name" value="RNA-binding motif protein 28"/>
    <property type="match status" value="1"/>
</dbReference>